<evidence type="ECO:0000313" key="2">
    <source>
        <dbReference type="EMBL" id="RQW63433.1"/>
    </source>
</evidence>
<dbReference type="EMBL" id="RJVQ01000003">
    <property type="protein sequence ID" value="RQW63433.1"/>
    <property type="molecule type" value="Genomic_DNA"/>
</dbReference>
<name>A0A3N9THT0_9VIBR</name>
<dbReference type="Gene3D" id="2.40.128.270">
    <property type="match status" value="1"/>
</dbReference>
<comment type="caution">
    <text evidence="2">The sequence shown here is derived from an EMBL/GenBank/DDBJ whole genome shotgun (WGS) entry which is preliminary data.</text>
</comment>
<dbReference type="Pfam" id="PF03724">
    <property type="entry name" value="META"/>
    <property type="match status" value="1"/>
</dbReference>
<dbReference type="InterPro" id="IPR053147">
    <property type="entry name" value="Hsp_HslJ-like"/>
</dbReference>
<dbReference type="Proteomes" id="UP000281112">
    <property type="component" value="Unassembled WGS sequence"/>
</dbReference>
<protein>
    <submittedName>
        <fullName evidence="2">META domain-containing protein</fullName>
    </submittedName>
</protein>
<evidence type="ECO:0000259" key="1">
    <source>
        <dbReference type="Pfam" id="PF03724"/>
    </source>
</evidence>
<dbReference type="PANTHER" id="PTHR35535">
    <property type="entry name" value="HEAT SHOCK PROTEIN HSLJ"/>
    <property type="match status" value="1"/>
</dbReference>
<dbReference type="OrthoDB" id="5600341at2"/>
<proteinExistence type="predicted"/>
<dbReference type="PANTHER" id="PTHR35535:SF1">
    <property type="entry name" value="HEAT SHOCK PROTEIN HSLJ"/>
    <property type="match status" value="1"/>
</dbReference>
<gene>
    <name evidence="2" type="ORF">EES38_09300</name>
</gene>
<feature type="domain" description="DUF306" evidence="1">
    <location>
        <begin position="34"/>
        <end position="137"/>
    </location>
</feature>
<sequence>MKFSLKQIVTISAIALAMTGCKSTGTQTSSYTLEDLQMQKWSLQQIDGQAVQVSDGNTVPYLRIDEKMMAVGYTGCNRFFAEANIKRDKLSIDKMNSTRKVCEKDAVELENTFKKHLSEENAINISDNTLTLSNGDTNLLFTVTN</sequence>
<accession>A0A3N9THT0</accession>
<dbReference type="AlphaFoldDB" id="A0A3N9THT0"/>
<dbReference type="InterPro" id="IPR038670">
    <property type="entry name" value="HslJ-like_sf"/>
</dbReference>
<reference evidence="2 3" key="1">
    <citation type="submission" date="2018-11" db="EMBL/GenBank/DDBJ databases">
        <title>Vibrio LJC006 sp. nov., isolated from seawater during the bloom of the enteromorpha.</title>
        <authorList>
            <person name="Liang J."/>
        </authorList>
    </citation>
    <scope>NUCLEOTIDE SEQUENCE [LARGE SCALE GENOMIC DNA]</scope>
    <source>
        <strain evidence="2 3">LJC006</strain>
    </source>
</reference>
<keyword evidence="3" id="KW-1185">Reference proteome</keyword>
<dbReference type="InterPro" id="IPR005184">
    <property type="entry name" value="DUF306_Meta_HslJ"/>
</dbReference>
<organism evidence="2 3">
    <name type="scientific">Vibrio viridaestus</name>
    <dbReference type="NCBI Taxonomy" id="2487322"/>
    <lineage>
        <taxon>Bacteria</taxon>
        <taxon>Pseudomonadati</taxon>
        <taxon>Pseudomonadota</taxon>
        <taxon>Gammaproteobacteria</taxon>
        <taxon>Vibrionales</taxon>
        <taxon>Vibrionaceae</taxon>
        <taxon>Vibrio</taxon>
    </lineage>
</organism>
<dbReference type="RefSeq" id="WP_124936897.1">
    <property type="nucleotide sequence ID" value="NZ_RJVQ01000003.1"/>
</dbReference>
<dbReference type="PROSITE" id="PS51257">
    <property type="entry name" value="PROKAR_LIPOPROTEIN"/>
    <property type="match status" value="1"/>
</dbReference>
<evidence type="ECO:0000313" key="3">
    <source>
        <dbReference type="Proteomes" id="UP000281112"/>
    </source>
</evidence>